<keyword evidence="3" id="KW-0349">Heme</keyword>
<evidence type="ECO:0000256" key="4">
    <source>
        <dbReference type="ARBA" id="ARBA00022723"/>
    </source>
</evidence>
<dbReference type="Gene3D" id="1.10.630.10">
    <property type="entry name" value="Cytochrome P450"/>
    <property type="match status" value="5"/>
</dbReference>
<keyword evidence="5" id="KW-0560">Oxidoreductase</keyword>
<feature type="coiled-coil region" evidence="8">
    <location>
        <begin position="1892"/>
        <end position="1934"/>
    </location>
</feature>
<dbReference type="InterPro" id="IPR001128">
    <property type="entry name" value="Cyt_P450"/>
</dbReference>
<dbReference type="CDD" id="cd11072">
    <property type="entry name" value="CYP71-like"/>
    <property type="match status" value="3"/>
</dbReference>
<organism evidence="10 11">
    <name type="scientific">Vigna unguiculata</name>
    <name type="common">Cowpea</name>
    <dbReference type="NCBI Taxonomy" id="3917"/>
    <lineage>
        <taxon>Eukaryota</taxon>
        <taxon>Viridiplantae</taxon>
        <taxon>Streptophyta</taxon>
        <taxon>Embryophyta</taxon>
        <taxon>Tracheophyta</taxon>
        <taxon>Spermatophyta</taxon>
        <taxon>Magnoliopsida</taxon>
        <taxon>eudicotyledons</taxon>
        <taxon>Gunneridae</taxon>
        <taxon>Pentapetalae</taxon>
        <taxon>rosids</taxon>
        <taxon>fabids</taxon>
        <taxon>Fabales</taxon>
        <taxon>Fabaceae</taxon>
        <taxon>Papilionoideae</taxon>
        <taxon>50 kb inversion clade</taxon>
        <taxon>NPAAA clade</taxon>
        <taxon>indigoferoid/millettioid clade</taxon>
        <taxon>Phaseoleae</taxon>
        <taxon>Vigna</taxon>
    </lineage>
</organism>
<keyword evidence="11" id="KW-1185">Reference proteome</keyword>
<gene>
    <name evidence="10" type="ORF">DEO72_LG4g1939</name>
</gene>
<sequence length="2166" mass="246156">MEAQTCILVIAFSLFFLLHWLAKHYKHKSHISLKLPPGPKRLPIIGNLHQLAVAGSLPHHALQKLSHKYGPLMHLQLGEISAVVASSPEMAKEITKTHDVAFVQRPQFISGQILSYGGIDVVFAPYGDYWRQMRKIFVSELLSTKRVQSFSFIREDETAKFIDSIRTSAGSPVNVTGRIFSLVSTTVSRAAFGNKSKDQDEFMFLIKKVIGSVGGFDLADLFPSMKSIHFITGKKAKLEKLLNQVDRVLENIVKEHQEKQRIAKEGRTQIKDEDLVDVLLGFQEADAALDIKITTRNVKALILLPPGPKRLPIIGNLHQLAVAGSLPHHALQKLSHKYGPLMHLQLGEISAVVASSPEMAKEITKTHDVAFVQRPQFISGQILSYGGIDVVFAPYGDYWRQMRKIFVSELLSTKRVQSFSFIREDETAKFIDSIRTSAGSPVNVTGRIFSLVSTTVSRAAFGNKSKDQDEFMFLIKKVIGSVGGFDLADLFPSMKSIHFITGKKAKLEKLLNQVDRVLENIVKEHQEKQRIAKEGRTQIKDEDLVDVLLGFQEADAALDIKITTRNVKALILDVFAGGVDTSASTIEWAMTEMMRSPRVMKKAQAELREALRGKKIIHERDLEQLTYLKLVVKETLRLHPPTPLLIPRECSERTIIDGYEIPVKTKVMINVWAICRDPKYWSDAEMFVPERFEGSSIDFKGNNFEYLPFGAGRRICPGISFGLAGIMLPLARLLYHFNWELPNGITPETVDTVERFGMAIGRKNELSMEAETYFLVIIISLFFLWHWLAKYQKLKPNQSHKLPPGPKKLPFIGNLHQLSGAGSLPHRAFYNLAHKYGPLMHLQLGEISAVVASSPDLAKEILKTNDTAFVQRPQFVFGDILSYGGMNIVFAPYGDYWRQIKKISVLELLSAKRVKSFSFIREEETAKFIDSIRKSAGSPINLTAKIYSLISDFVFRAAFGRKHKDQEFVVPLMRRVIEEAAGFGLVDFFPSLKFIHFITGKRAKLEKLQKQVDEVLDNIVKEHEEKRREAKEDGVEVEDEDIVDVLLTIQQNDNPNLKMTTTQIKALILDIFVAGTDTSASVLEWIMAEIVKNPRVMEKAQSEIREAFREKERIDESDVEELNYLKLVMKETLRLHPPVPLLLPRECSELSEVGGYEIPEKTRVMINAWSLGRDPEYWSDGEKFVPERFEGNGVDFKGNNFEYVPFGAGRRMCPGMTFGVASIMLPLALLLFHFNWELPNQMKAEDMDMSEHFGVVISRENQLPMAKNTNTYKAMEAETYFLVIIISLFFLWHWLAKYQKLKPNQSHKLPPGPKKLPFIGNLHQLSGAGSLPHRAFYNLAHKYGPLMHLQLGEISAVVASSPDLAKEILKTNDTAFVQRPQFVFGDILSYGGMNIVFAPYGDYWRQIKKISVLELLSAKRVKSFSFIREEETAKFIDSIRKSAGSPINLTAKIYSLISDFVFRAAFGRKHKDQEFVVPLMRRVIEEAAGFGLVDFFPSLKFIHFITGKRAKLEKLQKQVDEVLDNIVKEHEEKRREAKEDGVEVEDEDIVDVLLTIQQNDNPNLKMTTTQIKALILDIFVAGTDTSASVLEWIMAEIVKNPRVMEKAQSEIREAFREKERIDESDVEELNYLKLVMKETLRLHPPVPLLLPRECSELSEVAMEAETYFLVIIISLFFLWHWLAKYQKLKPNQSHKLPPGPKKLPFIGNLHQLSGAGSLPHRAFYNLAHKYGPLMHLQLGEISAVVASSPDLAKEILKTNDTAFVQRPQFVFGDILSYGGMNIVFAPYGDYWRQIKKISVLELLSAKRVKSFSFIREEETAKFIDSIRKSAGSPINLTAKIYSLISDFVFRAAFGRKHKDQEFVVPLMRRVIEEAAGFGLVDFFPSLKFIHFITGKRAKLEKLQKQVDEVLDNIVKEHEEKRREAKEDGVEVEDEDIVDVLLTIQQNDNPNLKMTTTQIKALILDIFVAGTDTSASVLEWIMAEIVKNPRVMEKAQSEIREAFREKERIDESDVEELNYLKLVMKETLRLHPPVPLLLPRECSELSEVGGYEIPEKTRVMINAWSLGRDPEYWSDGEKFVPERFEGNGVDFKGNNFEYVPFGAGRRMCPGMTFGVASIMLPLALLLFHFNWELPNQMKAEDMDMSEHFGVVISRENQLRLIPSLYHP</sequence>
<keyword evidence="9" id="KW-0812">Transmembrane</keyword>
<protein>
    <submittedName>
        <fullName evidence="10">Cytochrome P450</fullName>
    </submittedName>
</protein>
<dbReference type="Proteomes" id="UP000501690">
    <property type="component" value="Linkage Group LG4"/>
</dbReference>
<feature type="coiled-coil region" evidence="8">
    <location>
        <begin position="231"/>
        <end position="258"/>
    </location>
</feature>
<feature type="transmembrane region" description="Helical" evidence="9">
    <location>
        <begin position="1279"/>
        <end position="1296"/>
    </location>
</feature>
<evidence type="ECO:0000256" key="6">
    <source>
        <dbReference type="ARBA" id="ARBA00023004"/>
    </source>
</evidence>
<feature type="coiled-coil region" evidence="8">
    <location>
        <begin position="500"/>
        <end position="527"/>
    </location>
</feature>
<feature type="coiled-coil region" evidence="8">
    <location>
        <begin position="998"/>
        <end position="1040"/>
    </location>
</feature>
<dbReference type="GO" id="GO:0016705">
    <property type="term" value="F:oxidoreductase activity, acting on paired donors, with incorporation or reduction of molecular oxygen"/>
    <property type="evidence" value="ECO:0007669"/>
    <property type="project" value="InterPro"/>
</dbReference>
<accession>A0A4D6LQW9</accession>
<evidence type="ECO:0000313" key="11">
    <source>
        <dbReference type="Proteomes" id="UP000501690"/>
    </source>
</evidence>
<dbReference type="PROSITE" id="PS00086">
    <property type="entry name" value="CYTOCHROME_P450"/>
    <property type="match status" value="3"/>
</dbReference>
<keyword evidence="7" id="KW-0503">Monooxygenase</keyword>
<keyword evidence="8" id="KW-0175">Coiled coil</keyword>
<dbReference type="InterPro" id="IPR036396">
    <property type="entry name" value="Cyt_P450_sf"/>
</dbReference>
<evidence type="ECO:0000256" key="2">
    <source>
        <dbReference type="ARBA" id="ARBA00010617"/>
    </source>
</evidence>
<evidence type="ECO:0000256" key="7">
    <source>
        <dbReference type="ARBA" id="ARBA00023033"/>
    </source>
</evidence>
<dbReference type="PRINTS" id="PR00463">
    <property type="entry name" value="EP450I"/>
</dbReference>
<proteinExistence type="inferred from homology"/>
<keyword evidence="4" id="KW-0479">Metal-binding</keyword>
<evidence type="ECO:0000256" key="1">
    <source>
        <dbReference type="ARBA" id="ARBA00001971"/>
    </source>
</evidence>
<feature type="transmembrane region" description="Helical" evidence="9">
    <location>
        <begin position="2109"/>
        <end position="2128"/>
    </location>
</feature>
<feature type="transmembrane region" description="Helical" evidence="9">
    <location>
        <begin position="6"/>
        <end position="22"/>
    </location>
</feature>
<evidence type="ECO:0000313" key="10">
    <source>
        <dbReference type="EMBL" id="QCD90977.1"/>
    </source>
</evidence>
<comment type="cofactor">
    <cofactor evidence="1">
        <name>heme</name>
        <dbReference type="ChEBI" id="CHEBI:30413"/>
    </cofactor>
</comment>
<dbReference type="PRINTS" id="PR00385">
    <property type="entry name" value="P450"/>
</dbReference>
<dbReference type="GO" id="GO:0005506">
    <property type="term" value="F:iron ion binding"/>
    <property type="evidence" value="ECO:0007669"/>
    <property type="project" value="InterPro"/>
</dbReference>
<dbReference type="PANTHER" id="PTHR47955:SF8">
    <property type="entry name" value="CYTOCHROME P450 71D11-LIKE"/>
    <property type="match status" value="1"/>
</dbReference>
<keyword evidence="6" id="KW-0408">Iron</keyword>
<dbReference type="FunFam" id="1.10.630.10:FF:000008">
    <property type="entry name" value="Cytochrome P450 71D8"/>
    <property type="match status" value="4"/>
</dbReference>
<feature type="transmembrane region" description="Helical" evidence="9">
    <location>
        <begin position="1216"/>
        <end position="1236"/>
    </location>
</feature>
<dbReference type="SUPFAM" id="SSF48264">
    <property type="entry name" value="Cytochrome P450"/>
    <property type="match status" value="5"/>
</dbReference>
<keyword evidence="9" id="KW-0472">Membrane</keyword>
<dbReference type="GO" id="GO:0004497">
    <property type="term" value="F:monooxygenase activity"/>
    <property type="evidence" value="ECO:0007669"/>
    <property type="project" value="UniProtKB-KW"/>
</dbReference>
<feature type="coiled-coil region" evidence="8">
    <location>
        <begin position="1505"/>
        <end position="1547"/>
    </location>
</feature>
<evidence type="ECO:0000256" key="8">
    <source>
        <dbReference type="SAM" id="Coils"/>
    </source>
</evidence>
<dbReference type="InterPro" id="IPR017972">
    <property type="entry name" value="Cyt_P450_CS"/>
</dbReference>
<evidence type="ECO:0000256" key="5">
    <source>
        <dbReference type="ARBA" id="ARBA00023002"/>
    </source>
</evidence>
<comment type="similarity">
    <text evidence="2">Belongs to the cytochrome P450 family.</text>
</comment>
<dbReference type="InterPro" id="IPR002401">
    <property type="entry name" value="Cyt_P450_E_grp-I"/>
</dbReference>
<dbReference type="PANTHER" id="PTHR47955">
    <property type="entry name" value="CYTOCHROME P450 FAMILY 71 PROTEIN"/>
    <property type="match status" value="1"/>
</dbReference>
<evidence type="ECO:0000256" key="3">
    <source>
        <dbReference type="ARBA" id="ARBA00022617"/>
    </source>
</evidence>
<evidence type="ECO:0000256" key="9">
    <source>
        <dbReference type="SAM" id="Phobius"/>
    </source>
</evidence>
<keyword evidence="9" id="KW-1133">Transmembrane helix</keyword>
<dbReference type="GO" id="GO:0020037">
    <property type="term" value="F:heme binding"/>
    <property type="evidence" value="ECO:0007669"/>
    <property type="project" value="InterPro"/>
</dbReference>
<dbReference type="EMBL" id="CP039348">
    <property type="protein sequence ID" value="QCD90977.1"/>
    <property type="molecule type" value="Genomic_DNA"/>
</dbReference>
<dbReference type="Pfam" id="PF00067">
    <property type="entry name" value="p450"/>
    <property type="match status" value="5"/>
</dbReference>
<reference evidence="10 11" key="1">
    <citation type="submission" date="2019-04" db="EMBL/GenBank/DDBJ databases">
        <title>An improved genome assembly and genetic linkage map for asparagus bean, Vigna unguiculata ssp. sesquipedialis.</title>
        <authorList>
            <person name="Xia Q."/>
            <person name="Zhang R."/>
            <person name="Dong Y."/>
        </authorList>
    </citation>
    <scope>NUCLEOTIDE SEQUENCE [LARGE SCALE GENOMIC DNA]</scope>
    <source>
        <tissue evidence="10">Leaf</tissue>
    </source>
</reference>
<name>A0A4D6LQW9_VIGUN</name>